<feature type="compositionally biased region" description="Low complexity" evidence="1">
    <location>
        <begin position="135"/>
        <end position="146"/>
    </location>
</feature>
<organism evidence="3 4">
    <name type="scientific">Macrostomum lignano</name>
    <dbReference type="NCBI Taxonomy" id="282301"/>
    <lineage>
        <taxon>Eukaryota</taxon>
        <taxon>Metazoa</taxon>
        <taxon>Spiralia</taxon>
        <taxon>Lophotrochozoa</taxon>
        <taxon>Platyhelminthes</taxon>
        <taxon>Rhabditophora</taxon>
        <taxon>Macrostomorpha</taxon>
        <taxon>Macrostomida</taxon>
        <taxon>Macrostomidae</taxon>
        <taxon>Macrostomum</taxon>
    </lineage>
</organism>
<reference evidence="4" key="1">
    <citation type="submission" date="2016-11" db="UniProtKB">
        <authorList>
            <consortium name="WormBaseParasite"/>
        </authorList>
    </citation>
    <scope>IDENTIFICATION</scope>
</reference>
<dbReference type="GO" id="GO:0030276">
    <property type="term" value="F:clathrin binding"/>
    <property type="evidence" value="ECO:0007669"/>
    <property type="project" value="TreeGrafter"/>
</dbReference>
<dbReference type="SUPFAM" id="SSF49562">
    <property type="entry name" value="C2 domain (Calcium/lipid-binding domain, CaLB)"/>
    <property type="match status" value="2"/>
</dbReference>
<dbReference type="Gene3D" id="2.60.40.150">
    <property type="entry name" value="C2 domain"/>
    <property type="match status" value="2"/>
</dbReference>
<dbReference type="GO" id="GO:0001786">
    <property type="term" value="F:phosphatidylserine binding"/>
    <property type="evidence" value="ECO:0007669"/>
    <property type="project" value="TreeGrafter"/>
</dbReference>
<feature type="domain" description="C2" evidence="2">
    <location>
        <begin position="217"/>
        <end position="338"/>
    </location>
</feature>
<evidence type="ECO:0000256" key="1">
    <source>
        <dbReference type="SAM" id="MobiDB-lite"/>
    </source>
</evidence>
<proteinExistence type="predicted"/>
<protein>
    <submittedName>
        <fullName evidence="4">C2 domain-containing protein</fullName>
    </submittedName>
</protein>
<feature type="region of interest" description="Disordered" evidence="1">
    <location>
        <begin position="194"/>
        <end position="215"/>
    </location>
</feature>
<evidence type="ECO:0000259" key="2">
    <source>
        <dbReference type="PROSITE" id="PS50004"/>
    </source>
</evidence>
<feature type="domain" description="C2" evidence="2">
    <location>
        <begin position="349"/>
        <end position="473"/>
    </location>
</feature>
<dbReference type="InterPro" id="IPR000008">
    <property type="entry name" value="C2_dom"/>
</dbReference>
<dbReference type="WBParaSite" id="maker-uti_cns_0002032-snap-gene-0.2-mRNA-1">
    <property type="protein sequence ID" value="maker-uti_cns_0002032-snap-gene-0.2-mRNA-1"/>
    <property type="gene ID" value="maker-uti_cns_0002032-snap-gene-0.2"/>
</dbReference>
<feature type="compositionally biased region" description="Polar residues" evidence="1">
    <location>
        <begin position="121"/>
        <end position="134"/>
    </location>
</feature>
<dbReference type="GO" id="GO:0070382">
    <property type="term" value="C:exocytic vesicle"/>
    <property type="evidence" value="ECO:0007669"/>
    <property type="project" value="TreeGrafter"/>
</dbReference>
<dbReference type="GO" id="GO:0005509">
    <property type="term" value="F:calcium ion binding"/>
    <property type="evidence" value="ECO:0007669"/>
    <property type="project" value="TreeGrafter"/>
</dbReference>
<dbReference type="GO" id="GO:0000149">
    <property type="term" value="F:SNARE binding"/>
    <property type="evidence" value="ECO:0007669"/>
    <property type="project" value="TreeGrafter"/>
</dbReference>
<dbReference type="PANTHER" id="PTHR10024">
    <property type="entry name" value="SYNAPTOTAGMIN"/>
    <property type="match status" value="1"/>
</dbReference>
<dbReference type="GO" id="GO:0017156">
    <property type="term" value="P:calcium-ion regulated exocytosis"/>
    <property type="evidence" value="ECO:0007669"/>
    <property type="project" value="TreeGrafter"/>
</dbReference>
<sequence>FQFSRVETPTAQNSPRPPIFFAIGESNTRRVGGERASEVPNCSAAPRGCRHHVVISGPGSGHCLQLHRCGDGARPPPALRLPATVRWQRAASGSRWGGREGRLLQGGAFPEYGVGVVAAGSSKSPEPSLTGSLFSRNSRGSSWRSSATGGDAPGGSTAADSRSEETVSVGSGKELGSLEPSLYTRKEGTVLIMPAESGNGQRRSGHSTGQKNSEETKLGQVVFRLGYNFNTSDLLVHVLRATDLVSCDRQKDFVDPFITLSLEPPIDSKERQTSLQRRTSCPTFDQTFKFPIDFDSLEGHRLRLLVQDFDKFSRHAPVGEFSADLGSIDVTSEPEVVGSLRSVDENQYSNGELLFSLSLLPGAEKLTIAVMKARNLRQINSEKSMDPYVRVTLLHEEKGIKKRKKTTSKKRALNPVWNEAMTFRVTPDLLHGLSVEVAVLDKDLLGQDATIGSVRLGNSVDCRSGRQHWMETVANPRRALAMWHPLTASATGAAN</sequence>
<dbReference type="PROSITE" id="PS50004">
    <property type="entry name" value="C2"/>
    <property type="match status" value="2"/>
</dbReference>
<dbReference type="GO" id="GO:0005886">
    <property type="term" value="C:plasma membrane"/>
    <property type="evidence" value="ECO:0007669"/>
    <property type="project" value="TreeGrafter"/>
</dbReference>
<keyword evidence="3" id="KW-1185">Reference proteome</keyword>
<dbReference type="Proteomes" id="UP000095280">
    <property type="component" value="Unplaced"/>
</dbReference>
<dbReference type="AlphaFoldDB" id="A0A1I8GHZ6"/>
<feature type="region of interest" description="Disordered" evidence="1">
    <location>
        <begin position="120"/>
        <end position="180"/>
    </location>
</feature>
<dbReference type="SMART" id="SM00239">
    <property type="entry name" value="C2"/>
    <property type="match status" value="2"/>
</dbReference>
<dbReference type="PANTHER" id="PTHR10024:SF378">
    <property type="entry name" value="SYNAPTOTAGMIN BETA, ISOFORM D"/>
    <property type="match status" value="1"/>
</dbReference>
<dbReference type="CDD" id="cd00276">
    <property type="entry name" value="C2B_Synaptotagmin"/>
    <property type="match status" value="1"/>
</dbReference>
<dbReference type="Pfam" id="PF00168">
    <property type="entry name" value="C2"/>
    <property type="match status" value="2"/>
</dbReference>
<evidence type="ECO:0000313" key="3">
    <source>
        <dbReference type="Proteomes" id="UP000095280"/>
    </source>
</evidence>
<name>A0A1I8GHZ6_9PLAT</name>
<feature type="compositionally biased region" description="Polar residues" evidence="1">
    <location>
        <begin position="198"/>
        <end position="211"/>
    </location>
</feature>
<dbReference type="InterPro" id="IPR035892">
    <property type="entry name" value="C2_domain_sf"/>
</dbReference>
<accession>A0A1I8GHZ6</accession>
<dbReference type="GO" id="GO:0005544">
    <property type="term" value="F:calcium-dependent phospholipid binding"/>
    <property type="evidence" value="ECO:0007669"/>
    <property type="project" value="TreeGrafter"/>
</dbReference>
<evidence type="ECO:0000313" key="4">
    <source>
        <dbReference type="WBParaSite" id="maker-uti_cns_0002032-snap-gene-0.2-mRNA-1"/>
    </source>
</evidence>